<evidence type="ECO:0000313" key="3">
    <source>
        <dbReference type="Proteomes" id="UP000239709"/>
    </source>
</evidence>
<keyword evidence="1" id="KW-0472">Membrane</keyword>
<evidence type="ECO:0000256" key="1">
    <source>
        <dbReference type="SAM" id="Phobius"/>
    </source>
</evidence>
<dbReference type="Proteomes" id="UP000239709">
    <property type="component" value="Chromosome"/>
</dbReference>
<dbReference type="KEGG" id="otk:C6570_11355"/>
<proteinExistence type="predicted"/>
<dbReference type="EMBL" id="CP027666">
    <property type="protein sequence ID" value="AVO34759.1"/>
    <property type="molecule type" value="Genomic_DNA"/>
</dbReference>
<keyword evidence="3" id="KW-1185">Reference proteome</keyword>
<sequence length="443" mass="49470">MAAPLTAPTSLQDDDGDRPGAIAPFWRRLNSFFLFPLQMEPLIFLLLLSAGSYLLFLPIIGRIFAVFGLALGASRYAFKVAALASRGVLHSRDYTNALTDPDWKVLPWKFFVVLVIHTLVVGFLASRNEWLGLLGMLASSLAMPATLMVLIQSSSLRAALNPFELLGTMADIGAQYLLLCLFLFLLQAGFPKAVQLLLPITPSWMLLPMLVFCAVYFLWVMAALIGYVMYQHHGALDIDLLREPEDEPEVTAQRPVKTQAQLRDSEIAELVQKGDLQGAIAQAREWARTGHDNVADQRRYHRVLLLDVPTSGRLQLHSQTYLPLLLLRKLGPEALDAHTAVLKVLPEFDAGKPDVTLALAEQAWKRMDAKHTLMLLRAFDRRYPGVVEIPRAYELIIRALKQGQGKGYKAMPVLQAMQRRYPDHPSTQEAAWVMRDEVNAPAA</sequence>
<dbReference type="AlphaFoldDB" id="A0A2S0MFU3"/>
<protein>
    <submittedName>
        <fullName evidence="2">Uncharacterized protein</fullName>
    </submittedName>
</protein>
<evidence type="ECO:0000313" key="2">
    <source>
        <dbReference type="EMBL" id="AVO34759.1"/>
    </source>
</evidence>
<accession>A0A2S0MFU3</accession>
<feature type="transmembrane region" description="Helical" evidence="1">
    <location>
        <begin position="130"/>
        <end position="151"/>
    </location>
</feature>
<keyword evidence="1" id="KW-1133">Transmembrane helix</keyword>
<feature type="transmembrane region" description="Helical" evidence="1">
    <location>
        <begin position="106"/>
        <end position="124"/>
    </location>
</feature>
<gene>
    <name evidence="2" type="ORF">C6570_11355</name>
</gene>
<feature type="transmembrane region" description="Helical" evidence="1">
    <location>
        <begin position="206"/>
        <end position="230"/>
    </location>
</feature>
<keyword evidence="1" id="KW-0812">Transmembrane</keyword>
<feature type="transmembrane region" description="Helical" evidence="1">
    <location>
        <begin position="42"/>
        <end position="71"/>
    </location>
</feature>
<organism evidence="2 3">
    <name type="scientific">Ottowia oryzae</name>
    <dbReference type="NCBI Taxonomy" id="2109914"/>
    <lineage>
        <taxon>Bacteria</taxon>
        <taxon>Pseudomonadati</taxon>
        <taxon>Pseudomonadota</taxon>
        <taxon>Betaproteobacteria</taxon>
        <taxon>Burkholderiales</taxon>
        <taxon>Comamonadaceae</taxon>
        <taxon>Ottowia</taxon>
    </lineage>
</organism>
<dbReference type="RefSeq" id="WP_106703311.1">
    <property type="nucleotide sequence ID" value="NZ_CP027666.1"/>
</dbReference>
<feature type="transmembrane region" description="Helical" evidence="1">
    <location>
        <begin position="163"/>
        <end position="186"/>
    </location>
</feature>
<dbReference type="OrthoDB" id="8769854at2"/>
<reference evidence="2 3" key="1">
    <citation type="submission" date="2018-03" db="EMBL/GenBank/DDBJ databases">
        <title>Genome sequencing of Ottowia sp.</title>
        <authorList>
            <person name="Kim S.-J."/>
            <person name="Heo J."/>
            <person name="Kwon S.-W."/>
        </authorList>
    </citation>
    <scope>NUCLEOTIDE SEQUENCE [LARGE SCALE GENOMIC DNA]</scope>
    <source>
        <strain evidence="2 3">KADR8-3</strain>
    </source>
</reference>
<name>A0A2S0MFU3_9BURK</name>